<feature type="compositionally biased region" description="Basic and acidic residues" evidence="1">
    <location>
        <begin position="27"/>
        <end position="39"/>
    </location>
</feature>
<protein>
    <submittedName>
        <fullName evidence="2">Uncharacterized protein</fullName>
    </submittedName>
</protein>
<evidence type="ECO:0000313" key="3">
    <source>
        <dbReference type="Proteomes" id="UP000199114"/>
    </source>
</evidence>
<evidence type="ECO:0000313" key="2">
    <source>
        <dbReference type="EMBL" id="SEQ31128.1"/>
    </source>
</evidence>
<evidence type="ECO:0000256" key="1">
    <source>
        <dbReference type="SAM" id="MobiDB-lite"/>
    </source>
</evidence>
<proteinExistence type="predicted"/>
<dbReference type="STRING" id="1186196.SAMN04489841_1427"/>
<dbReference type="Proteomes" id="UP000199114">
    <property type="component" value="Unassembled WGS sequence"/>
</dbReference>
<dbReference type="AlphaFoldDB" id="A0A1H9F1M1"/>
<gene>
    <name evidence="2" type="ORF">SAMN04489841_1427</name>
</gene>
<sequence>MRTADADDLGSSRLPWTRRLDRDILMMTNSDKERGEKRGVLSTGQARKLEDADADAADDYED</sequence>
<feature type="compositionally biased region" description="Acidic residues" evidence="1">
    <location>
        <begin position="52"/>
        <end position="62"/>
    </location>
</feature>
<reference evidence="3" key="1">
    <citation type="submission" date="2016-10" db="EMBL/GenBank/DDBJ databases">
        <authorList>
            <person name="Varghese N."/>
            <person name="Submissions S."/>
        </authorList>
    </citation>
    <scope>NUCLEOTIDE SEQUENCE [LARGE SCALE GENOMIC DNA]</scope>
    <source>
        <strain evidence="3">DSM 25055</strain>
    </source>
</reference>
<keyword evidence="3" id="KW-1185">Reference proteome</keyword>
<accession>A0A1H9F1M1</accession>
<name>A0A1H9F1M1_9EURY</name>
<feature type="region of interest" description="Disordered" evidence="1">
    <location>
        <begin position="27"/>
        <end position="62"/>
    </location>
</feature>
<organism evidence="2 3">
    <name type="scientific">Natrinema salaciae</name>
    <dbReference type="NCBI Taxonomy" id="1186196"/>
    <lineage>
        <taxon>Archaea</taxon>
        <taxon>Methanobacteriati</taxon>
        <taxon>Methanobacteriota</taxon>
        <taxon>Stenosarchaea group</taxon>
        <taxon>Halobacteria</taxon>
        <taxon>Halobacteriales</taxon>
        <taxon>Natrialbaceae</taxon>
        <taxon>Natrinema</taxon>
    </lineage>
</organism>
<dbReference type="EMBL" id="FOFD01000002">
    <property type="protein sequence ID" value="SEQ31128.1"/>
    <property type="molecule type" value="Genomic_DNA"/>
</dbReference>